<keyword evidence="2" id="KW-0813">Transport</keyword>
<dbReference type="PROSITE" id="PS00217">
    <property type="entry name" value="SUGAR_TRANSPORT_2"/>
    <property type="match status" value="1"/>
</dbReference>
<feature type="transmembrane region" description="Helical" evidence="7">
    <location>
        <begin position="185"/>
        <end position="204"/>
    </location>
</feature>
<feature type="transmembrane region" description="Helical" evidence="7">
    <location>
        <begin position="305"/>
        <end position="324"/>
    </location>
</feature>
<name>A0ABP9NNV4_9PSEU</name>
<sequence length="435" mass="46132">MSSPTAPSGRRIAIASFVGTAIEFYDFYIYGTAAALVFGAVFFPSFSPLAGTLASLATFAVGFVARPLGAILFGHFGDRIGRKRMLIVSLVLMGGATVAVGLIPSYDTIGVLAPVLLVIARFLQGIGLGGEWGGAVLLATEYAPPGKRGLYSAFPQLGPAVGFVLGNALFLLLDATMSDETFRAVGWRIPFLASAVLLVVGYYIRMRIAETPVFQAAMDQQERSRVPFADLLRSQPLVLLLATLSFILAHTLFYTVTTFVLSYGTSTLHVDRTTMLLAAMVAVAVMGVATLWFAVQSDRIGRKRLCLASAVLAAVWAFPLFWLVDTGQPLLITLAMTGGLLCFAMLYGPMGAFLPELFRVRYRYSGASFAYSASGIVGGGISPLVATDLLAKTGSSAAVSAYVLVIAVICIVSLAPLRETKDADFTDGLAPTRAR</sequence>
<evidence type="ECO:0000256" key="4">
    <source>
        <dbReference type="ARBA" id="ARBA00022692"/>
    </source>
</evidence>
<keyword evidence="4 7" id="KW-0812">Transmembrane</keyword>
<dbReference type="Pfam" id="PF07690">
    <property type="entry name" value="MFS_1"/>
    <property type="match status" value="1"/>
</dbReference>
<feature type="transmembrane region" description="Helical" evidence="7">
    <location>
        <begin position="49"/>
        <end position="73"/>
    </location>
</feature>
<dbReference type="PANTHER" id="PTHR43045">
    <property type="entry name" value="SHIKIMATE TRANSPORTER"/>
    <property type="match status" value="1"/>
</dbReference>
<comment type="caution">
    <text evidence="9">The sequence shown here is derived from an EMBL/GenBank/DDBJ whole genome shotgun (WGS) entry which is preliminary data.</text>
</comment>
<evidence type="ECO:0000313" key="10">
    <source>
        <dbReference type="Proteomes" id="UP001500804"/>
    </source>
</evidence>
<feature type="transmembrane region" description="Helical" evidence="7">
    <location>
        <begin position="12"/>
        <end position="43"/>
    </location>
</feature>
<evidence type="ECO:0000259" key="8">
    <source>
        <dbReference type="PROSITE" id="PS50850"/>
    </source>
</evidence>
<dbReference type="RefSeq" id="WP_345607575.1">
    <property type="nucleotide sequence ID" value="NZ_BAABJO010000019.1"/>
</dbReference>
<evidence type="ECO:0000256" key="5">
    <source>
        <dbReference type="ARBA" id="ARBA00022989"/>
    </source>
</evidence>
<dbReference type="InterPro" id="IPR011701">
    <property type="entry name" value="MFS"/>
</dbReference>
<evidence type="ECO:0000256" key="3">
    <source>
        <dbReference type="ARBA" id="ARBA00022475"/>
    </source>
</evidence>
<evidence type="ECO:0000313" key="9">
    <source>
        <dbReference type="EMBL" id="GAA5128763.1"/>
    </source>
</evidence>
<feature type="transmembrane region" description="Helical" evidence="7">
    <location>
        <begin position="275"/>
        <end position="293"/>
    </location>
</feature>
<evidence type="ECO:0000256" key="2">
    <source>
        <dbReference type="ARBA" id="ARBA00022448"/>
    </source>
</evidence>
<evidence type="ECO:0000256" key="7">
    <source>
        <dbReference type="SAM" id="Phobius"/>
    </source>
</evidence>
<feature type="domain" description="Major facilitator superfamily (MFS) profile" evidence="8">
    <location>
        <begin position="12"/>
        <end position="419"/>
    </location>
</feature>
<organism evidence="9 10">
    <name type="scientific">Pseudonocardia adelaidensis</name>
    <dbReference type="NCBI Taxonomy" id="648754"/>
    <lineage>
        <taxon>Bacteria</taxon>
        <taxon>Bacillati</taxon>
        <taxon>Actinomycetota</taxon>
        <taxon>Actinomycetes</taxon>
        <taxon>Pseudonocardiales</taxon>
        <taxon>Pseudonocardiaceae</taxon>
        <taxon>Pseudonocardia</taxon>
    </lineage>
</organism>
<dbReference type="InterPro" id="IPR020846">
    <property type="entry name" value="MFS_dom"/>
</dbReference>
<keyword evidence="3" id="KW-1003">Cell membrane</keyword>
<reference evidence="10" key="1">
    <citation type="journal article" date="2019" name="Int. J. Syst. Evol. Microbiol.">
        <title>The Global Catalogue of Microorganisms (GCM) 10K type strain sequencing project: providing services to taxonomists for standard genome sequencing and annotation.</title>
        <authorList>
            <consortium name="The Broad Institute Genomics Platform"/>
            <consortium name="The Broad Institute Genome Sequencing Center for Infectious Disease"/>
            <person name="Wu L."/>
            <person name="Ma J."/>
        </authorList>
    </citation>
    <scope>NUCLEOTIDE SEQUENCE [LARGE SCALE GENOMIC DNA]</scope>
    <source>
        <strain evidence="10">JCM 18302</strain>
    </source>
</reference>
<dbReference type="Proteomes" id="UP001500804">
    <property type="component" value="Unassembled WGS sequence"/>
</dbReference>
<accession>A0ABP9NNV4</accession>
<dbReference type="Gene3D" id="1.20.1250.20">
    <property type="entry name" value="MFS general substrate transporter like domains"/>
    <property type="match status" value="1"/>
</dbReference>
<dbReference type="InterPro" id="IPR036259">
    <property type="entry name" value="MFS_trans_sf"/>
</dbReference>
<feature type="transmembrane region" description="Helical" evidence="7">
    <location>
        <begin position="397"/>
        <end position="417"/>
    </location>
</feature>
<comment type="subcellular location">
    <subcellularLocation>
        <location evidence="1">Cell membrane</location>
        <topology evidence="1">Multi-pass membrane protein</topology>
    </subcellularLocation>
</comment>
<feature type="transmembrane region" description="Helical" evidence="7">
    <location>
        <begin position="330"/>
        <end position="348"/>
    </location>
</feature>
<keyword evidence="10" id="KW-1185">Reference proteome</keyword>
<dbReference type="PANTHER" id="PTHR43045:SF1">
    <property type="entry name" value="SHIKIMATE TRANSPORTER"/>
    <property type="match status" value="1"/>
</dbReference>
<feature type="transmembrane region" description="Helical" evidence="7">
    <location>
        <begin position="237"/>
        <end position="263"/>
    </location>
</feature>
<dbReference type="SUPFAM" id="SSF103473">
    <property type="entry name" value="MFS general substrate transporter"/>
    <property type="match status" value="1"/>
</dbReference>
<dbReference type="CDD" id="cd17369">
    <property type="entry name" value="MFS_ShiA_like"/>
    <property type="match status" value="1"/>
</dbReference>
<feature type="transmembrane region" description="Helical" evidence="7">
    <location>
        <begin position="112"/>
        <end position="138"/>
    </location>
</feature>
<feature type="transmembrane region" description="Helical" evidence="7">
    <location>
        <begin position="150"/>
        <end position="173"/>
    </location>
</feature>
<evidence type="ECO:0000256" key="6">
    <source>
        <dbReference type="ARBA" id="ARBA00023136"/>
    </source>
</evidence>
<dbReference type="EMBL" id="BAABJO010000019">
    <property type="protein sequence ID" value="GAA5128763.1"/>
    <property type="molecule type" value="Genomic_DNA"/>
</dbReference>
<protein>
    <submittedName>
        <fullName evidence="9">MFS transporter</fullName>
    </submittedName>
</protein>
<gene>
    <name evidence="9" type="ORF">GCM10023320_48250</name>
</gene>
<dbReference type="InterPro" id="IPR005829">
    <property type="entry name" value="Sugar_transporter_CS"/>
</dbReference>
<proteinExistence type="predicted"/>
<keyword evidence="6 7" id="KW-0472">Membrane</keyword>
<dbReference type="PROSITE" id="PS50850">
    <property type="entry name" value="MFS"/>
    <property type="match status" value="1"/>
</dbReference>
<feature type="transmembrane region" description="Helical" evidence="7">
    <location>
        <begin position="85"/>
        <end position="106"/>
    </location>
</feature>
<evidence type="ECO:0000256" key="1">
    <source>
        <dbReference type="ARBA" id="ARBA00004651"/>
    </source>
</evidence>
<feature type="transmembrane region" description="Helical" evidence="7">
    <location>
        <begin position="369"/>
        <end position="391"/>
    </location>
</feature>
<keyword evidence="5 7" id="KW-1133">Transmembrane helix</keyword>